<name>A0A6I4LY18_9SPHN</name>
<keyword evidence="10 11" id="KW-0998">Cell outer membrane</keyword>
<dbReference type="InterPro" id="IPR012910">
    <property type="entry name" value="Plug_dom"/>
</dbReference>
<proteinExistence type="inferred from homology"/>
<feature type="domain" description="TonB-dependent receptor plug" evidence="14">
    <location>
        <begin position="87"/>
        <end position="194"/>
    </location>
</feature>
<dbReference type="InterPro" id="IPR000531">
    <property type="entry name" value="Beta-barrel_TonB"/>
</dbReference>
<evidence type="ECO:0000256" key="2">
    <source>
        <dbReference type="ARBA" id="ARBA00022448"/>
    </source>
</evidence>
<evidence type="ECO:0000259" key="13">
    <source>
        <dbReference type="Pfam" id="PF00593"/>
    </source>
</evidence>
<evidence type="ECO:0000256" key="3">
    <source>
        <dbReference type="ARBA" id="ARBA00022452"/>
    </source>
</evidence>
<keyword evidence="16" id="KW-1185">Reference proteome</keyword>
<sequence>MIVTQLDTIRHEAENPSGNMNRTLRIAVWEDETMKAFKTNCRMKTFLILSASTATIVIAPMASAQTAEDENTDFEIVVTAQKREQNLQDVPIPIQVVSDEFINDLAADNISDISRFIPGLEVSAGSPTQPSYKIRGVQTSDFGVGTDPAVGVYVDGIYSARSGAAVLSFGDIERIEVLKGPQGTLFGRNSAAGAVSIITKKPVDRFEGKLQARLGNYAKKRIEGLLNVPIGDNLALRVNGLYNKRNGLFRDAATGERLNRENNWAARAALRWEISSDTDATLTWTHDNLDQDARPAIGIVSIPPAPGQPPVPSVPADYLNPFKVPIFNDVIDNHETRNLDETSLTINHDFGDIAFSSISSWRKFRTENREDEDGTNRVDLYFDTNNRERNESWYQELRLAGETGAFNWIVGTSYFNEKAQQVSDTFTFTDTVNTTLGNVGLGTPFTDLENGLLIPLGVPATLLGHGWREAMFNEGKFKAFAAYADVIWAVSDRLKLTVGGRYTKDKKRFQWLNGPREAPTLDATLQSLAAQGILGLAGVTPADFQFDLVFDQSPLAGIGCDNGGTVTEGAPCVLKRSYSNFSPRVVVDYKVADDILLYASFTKGYKAGGFNSVQIASEFKNEDVTNFEFGVKSQFREAHLILNLSGFRYVYKNKQSIRLGLPAGSSIPQYLVETSDDQAWGADFELNWNPVKPLRLFANTQYIDSTFKKRVLANNLDLSGQPTGEPKLSTAFGARYEHIFEGGSRLAFQAAHSYRGRTRQNDDSIAQGALSATTAFKTGSIQNRTDLRLSWTSKDERFEFGLYGNNVFNNRYVSVNNLTKDTLGTPFVSISEPVFWGGDVTVKF</sequence>
<evidence type="ECO:0000256" key="11">
    <source>
        <dbReference type="PROSITE-ProRule" id="PRU01360"/>
    </source>
</evidence>
<dbReference type="PANTHER" id="PTHR32552:SF81">
    <property type="entry name" value="TONB-DEPENDENT OUTER MEMBRANE RECEPTOR"/>
    <property type="match status" value="1"/>
</dbReference>
<accession>A0A6I4LY18</accession>
<keyword evidence="9 11" id="KW-0472">Membrane</keyword>
<dbReference type="GO" id="GO:0009279">
    <property type="term" value="C:cell outer membrane"/>
    <property type="evidence" value="ECO:0007669"/>
    <property type="project" value="UniProtKB-SubCell"/>
</dbReference>
<evidence type="ECO:0000313" key="16">
    <source>
        <dbReference type="Proteomes" id="UP000471147"/>
    </source>
</evidence>
<evidence type="ECO:0000256" key="4">
    <source>
        <dbReference type="ARBA" id="ARBA00022496"/>
    </source>
</evidence>
<dbReference type="Proteomes" id="UP000471147">
    <property type="component" value="Unassembled WGS sequence"/>
</dbReference>
<reference evidence="15 16" key="1">
    <citation type="submission" date="2019-01" db="EMBL/GenBank/DDBJ databases">
        <title>Sphingorhabdus lacus sp.nov., isolated from an oligotrophic freshwater lake.</title>
        <authorList>
            <person name="Park M."/>
        </authorList>
    </citation>
    <scope>NUCLEOTIDE SEQUENCE [LARGE SCALE GENOMIC DNA]</scope>
    <source>
        <strain evidence="15 16">IMCC26285</strain>
    </source>
</reference>
<evidence type="ECO:0000256" key="1">
    <source>
        <dbReference type="ARBA" id="ARBA00004571"/>
    </source>
</evidence>
<evidence type="ECO:0000256" key="8">
    <source>
        <dbReference type="ARBA" id="ARBA00023077"/>
    </source>
</evidence>
<evidence type="ECO:0000256" key="12">
    <source>
        <dbReference type="RuleBase" id="RU003357"/>
    </source>
</evidence>
<gene>
    <name evidence="15" type="ORF">EUU23_03370</name>
</gene>
<dbReference type="InterPro" id="IPR036942">
    <property type="entry name" value="Beta-barrel_TonB_sf"/>
</dbReference>
<dbReference type="PANTHER" id="PTHR32552">
    <property type="entry name" value="FERRICHROME IRON RECEPTOR-RELATED"/>
    <property type="match status" value="1"/>
</dbReference>
<keyword evidence="2 11" id="KW-0813">Transport</keyword>
<keyword evidence="8 12" id="KW-0798">TonB box</keyword>
<dbReference type="PROSITE" id="PS52016">
    <property type="entry name" value="TONB_DEPENDENT_REC_3"/>
    <property type="match status" value="1"/>
</dbReference>
<evidence type="ECO:0000313" key="15">
    <source>
        <dbReference type="EMBL" id="MVZ96744.1"/>
    </source>
</evidence>
<dbReference type="GO" id="GO:0006826">
    <property type="term" value="P:iron ion transport"/>
    <property type="evidence" value="ECO:0007669"/>
    <property type="project" value="UniProtKB-KW"/>
</dbReference>
<comment type="similarity">
    <text evidence="11 12">Belongs to the TonB-dependent receptor family.</text>
</comment>
<feature type="domain" description="TonB-dependent receptor-like beta-barrel" evidence="13">
    <location>
        <begin position="338"/>
        <end position="807"/>
    </location>
</feature>
<comment type="caution">
    <text evidence="15">The sequence shown here is derived from an EMBL/GenBank/DDBJ whole genome shotgun (WGS) entry which is preliminary data.</text>
</comment>
<keyword evidence="15" id="KW-0675">Receptor</keyword>
<keyword evidence="7" id="KW-0406">Ion transport</keyword>
<dbReference type="InterPro" id="IPR039426">
    <property type="entry name" value="TonB-dep_rcpt-like"/>
</dbReference>
<dbReference type="Pfam" id="PF00593">
    <property type="entry name" value="TonB_dep_Rec_b-barrel"/>
    <property type="match status" value="1"/>
</dbReference>
<evidence type="ECO:0000256" key="5">
    <source>
        <dbReference type="ARBA" id="ARBA00022692"/>
    </source>
</evidence>
<dbReference type="Gene3D" id="2.40.170.20">
    <property type="entry name" value="TonB-dependent receptor, beta-barrel domain"/>
    <property type="match status" value="1"/>
</dbReference>
<evidence type="ECO:0000256" key="6">
    <source>
        <dbReference type="ARBA" id="ARBA00023004"/>
    </source>
</evidence>
<comment type="subcellular location">
    <subcellularLocation>
        <location evidence="1 11">Cell outer membrane</location>
        <topology evidence="1 11">Multi-pass membrane protein</topology>
    </subcellularLocation>
</comment>
<dbReference type="Pfam" id="PF07715">
    <property type="entry name" value="Plug"/>
    <property type="match status" value="1"/>
</dbReference>
<keyword evidence="5 11" id="KW-0812">Transmembrane</keyword>
<keyword evidence="6" id="KW-0408">Iron</keyword>
<keyword evidence="4" id="KW-0410">Iron transport</keyword>
<protein>
    <submittedName>
        <fullName evidence="15">TonB-dependent receptor</fullName>
    </submittedName>
</protein>
<dbReference type="EMBL" id="SDWJ01000001">
    <property type="protein sequence ID" value="MVZ96744.1"/>
    <property type="molecule type" value="Genomic_DNA"/>
</dbReference>
<evidence type="ECO:0000256" key="9">
    <source>
        <dbReference type="ARBA" id="ARBA00023136"/>
    </source>
</evidence>
<evidence type="ECO:0000259" key="14">
    <source>
        <dbReference type="Pfam" id="PF07715"/>
    </source>
</evidence>
<evidence type="ECO:0000256" key="7">
    <source>
        <dbReference type="ARBA" id="ARBA00023065"/>
    </source>
</evidence>
<dbReference type="SUPFAM" id="SSF56935">
    <property type="entry name" value="Porins"/>
    <property type="match status" value="1"/>
</dbReference>
<organism evidence="15 16">
    <name type="scientific">Sphingorhabdus profundilacus</name>
    <dbReference type="NCBI Taxonomy" id="2509718"/>
    <lineage>
        <taxon>Bacteria</taxon>
        <taxon>Pseudomonadati</taxon>
        <taxon>Pseudomonadota</taxon>
        <taxon>Alphaproteobacteria</taxon>
        <taxon>Sphingomonadales</taxon>
        <taxon>Sphingomonadaceae</taxon>
        <taxon>Sphingorhabdus</taxon>
    </lineage>
</organism>
<dbReference type="AlphaFoldDB" id="A0A6I4LY18"/>
<evidence type="ECO:0000256" key="10">
    <source>
        <dbReference type="ARBA" id="ARBA00023237"/>
    </source>
</evidence>
<keyword evidence="3 11" id="KW-1134">Transmembrane beta strand</keyword>